<feature type="transmembrane region" description="Helical" evidence="1">
    <location>
        <begin position="45"/>
        <end position="64"/>
    </location>
</feature>
<name>A0A7Y0Q3S8_9FIRM</name>
<proteinExistence type="predicted"/>
<dbReference type="Proteomes" id="UP000533476">
    <property type="component" value="Unassembled WGS sequence"/>
</dbReference>
<dbReference type="EMBL" id="JABBVZ010000126">
    <property type="protein sequence ID" value="NMP24588.1"/>
    <property type="molecule type" value="Genomic_DNA"/>
</dbReference>
<keyword evidence="3" id="KW-1185">Reference proteome</keyword>
<evidence type="ECO:0000313" key="3">
    <source>
        <dbReference type="Proteomes" id="UP000533476"/>
    </source>
</evidence>
<reference evidence="2 3" key="1">
    <citation type="submission" date="2020-04" db="EMBL/GenBank/DDBJ databases">
        <authorList>
            <person name="Zhang R."/>
            <person name="Schippers A."/>
        </authorList>
    </citation>
    <scope>NUCLEOTIDE SEQUENCE [LARGE SCALE GENOMIC DNA]</scope>
    <source>
        <strain evidence="2 3">DSM 109850</strain>
    </source>
</reference>
<gene>
    <name evidence="2" type="ORF">HIJ39_19940</name>
</gene>
<organism evidence="2 3">
    <name type="scientific">Sulfobacillus harzensis</name>
    <dbReference type="NCBI Taxonomy" id="2729629"/>
    <lineage>
        <taxon>Bacteria</taxon>
        <taxon>Bacillati</taxon>
        <taxon>Bacillota</taxon>
        <taxon>Clostridia</taxon>
        <taxon>Eubacteriales</taxon>
        <taxon>Clostridiales Family XVII. Incertae Sedis</taxon>
        <taxon>Sulfobacillus</taxon>
    </lineage>
</organism>
<dbReference type="AlphaFoldDB" id="A0A7Y0Q3S8"/>
<accession>A0A7Y0Q3S8</accession>
<keyword evidence="1" id="KW-0812">Transmembrane</keyword>
<comment type="caution">
    <text evidence="2">The sequence shown here is derived from an EMBL/GenBank/DDBJ whole genome shotgun (WGS) entry which is preliminary data.</text>
</comment>
<evidence type="ECO:0000256" key="1">
    <source>
        <dbReference type="SAM" id="Phobius"/>
    </source>
</evidence>
<evidence type="ECO:0000313" key="2">
    <source>
        <dbReference type="EMBL" id="NMP24588.1"/>
    </source>
</evidence>
<protein>
    <submittedName>
        <fullName evidence="2">Uncharacterized protein</fullName>
    </submittedName>
</protein>
<keyword evidence="1" id="KW-0472">Membrane</keyword>
<keyword evidence="1" id="KW-1133">Transmembrane helix</keyword>
<feature type="transmembrane region" description="Helical" evidence="1">
    <location>
        <begin position="12"/>
        <end position="33"/>
    </location>
</feature>
<sequence length="86" mass="9603">MALSPWPAHLRFWLGWGAATLLCGCLMAAGHLVTLHFHWTGGYRIWLTLFGSVVLAVLGYLLALRQSRAVPTELLFRGPLRVMARD</sequence>